<gene>
    <name evidence="3" type="ORF">GH754_08875</name>
</gene>
<sequence>MGNKNEDQYNDDHLKSLLKEMPKIQDQQDIDELYNQISNRLKSEENTPKVQEKKKKWRITYLVSAALILIGITISSVMIDEFTNDNYSTKQNDASNSTNDEVTEFSAPGESSTEEESRAEIGKLPSAEDQGGENAHTENMDRIGFFGLHFDMTYEDVVQIFGEPKERQQTKEGWELKYVEDDVGIELSMNNEDKTVSEFVFYPRHLAAIEEETMVDPIFFSTHIQEIKDVLGEPENIKTTDCKENSVCEEYSYPVHPKVKFKVAILQKSIESIKLERIEK</sequence>
<keyword evidence="2" id="KW-0812">Transmembrane</keyword>
<evidence type="ECO:0008006" key="5">
    <source>
        <dbReference type="Google" id="ProtNLM"/>
    </source>
</evidence>
<keyword evidence="2" id="KW-1133">Transmembrane helix</keyword>
<dbReference type="RefSeq" id="WP_153728359.1">
    <property type="nucleotide sequence ID" value="NZ_WJNH01000005.1"/>
</dbReference>
<comment type="caution">
    <text evidence="3">The sequence shown here is derived from an EMBL/GenBank/DDBJ whole genome shotgun (WGS) entry which is preliminary data.</text>
</comment>
<name>A0A6G1X678_9BACI</name>
<feature type="transmembrane region" description="Helical" evidence="2">
    <location>
        <begin position="59"/>
        <end position="79"/>
    </location>
</feature>
<feature type="region of interest" description="Disordered" evidence="1">
    <location>
        <begin position="90"/>
        <end position="137"/>
    </location>
</feature>
<evidence type="ECO:0000256" key="2">
    <source>
        <dbReference type="SAM" id="Phobius"/>
    </source>
</evidence>
<dbReference type="OrthoDB" id="2965336at2"/>
<dbReference type="EMBL" id="WJNH01000005">
    <property type="protein sequence ID" value="MRG86442.1"/>
    <property type="molecule type" value="Genomic_DNA"/>
</dbReference>
<dbReference type="AlphaFoldDB" id="A0A6G1X678"/>
<feature type="compositionally biased region" description="Polar residues" evidence="1">
    <location>
        <begin position="90"/>
        <end position="100"/>
    </location>
</feature>
<organism evidence="3 4">
    <name type="scientific">Salinibacillus xinjiangensis</name>
    <dbReference type="NCBI Taxonomy" id="1229268"/>
    <lineage>
        <taxon>Bacteria</taxon>
        <taxon>Bacillati</taxon>
        <taxon>Bacillota</taxon>
        <taxon>Bacilli</taxon>
        <taxon>Bacillales</taxon>
        <taxon>Bacillaceae</taxon>
        <taxon>Salinibacillus</taxon>
    </lineage>
</organism>
<evidence type="ECO:0000313" key="4">
    <source>
        <dbReference type="Proteomes" id="UP000480185"/>
    </source>
</evidence>
<evidence type="ECO:0000313" key="3">
    <source>
        <dbReference type="EMBL" id="MRG86442.1"/>
    </source>
</evidence>
<dbReference type="Proteomes" id="UP000480185">
    <property type="component" value="Unassembled WGS sequence"/>
</dbReference>
<keyword evidence="4" id="KW-1185">Reference proteome</keyword>
<accession>A0A6G1X678</accession>
<reference evidence="3 4" key="1">
    <citation type="submission" date="2019-11" db="EMBL/GenBank/DDBJ databases">
        <authorList>
            <person name="Li J."/>
        </authorList>
    </citation>
    <scope>NUCLEOTIDE SEQUENCE [LARGE SCALE GENOMIC DNA]</scope>
    <source>
        <strain evidence="3 4">J4</strain>
    </source>
</reference>
<proteinExistence type="predicted"/>
<keyword evidence="2" id="KW-0472">Membrane</keyword>
<protein>
    <recommendedName>
        <fullName evidence="5">DUF4309 domain-containing protein</fullName>
    </recommendedName>
</protein>
<evidence type="ECO:0000256" key="1">
    <source>
        <dbReference type="SAM" id="MobiDB-lite"/>
    </source>
</evidence>